<dbReference type="InterPro" id="IPR051013">
    <property type="entry name" value="MBL_superfamily_lactonases"/>
</dbReference>
<proteinExistence type="inferred from homology"/>
<dbReference type="Gene3D" id="3.60.15.10">
    <property type="entry name" value="Ribonuclease Z/Hydroxyacylglutathione hydrolase-like"/>
    <property type="match status" value="1"/>
</dbReference>
<sequence length="257" mass="27672">MTAIVTLVPFTAGQMTLDWSFFLDGAPGIITAPVTAYLIEHPVKGTAVFDSGLGPRFRRPNGAPLDGPADLTADGTIDARITAAGYDPAAVSIIVNSHLHTDHAGGNQWLPNARVVVQEAEWRYANSVYDPVYHLPKFDTGQPIEPIGGEHDLFGDGSVVIYPTPGHTPGHQSARVRTAAGEAILAGDACNLRDALDQLRLPDHTHDADAYRASLHDFARRRDAGAEIFFSHDPDFWAAINKGTPWKGPIDGVRPSR</sequence>
<name>A0ABS1VMN3_9ACTN</name>
<dbReference type="SUPFAM" id="SSF56281">
    <property type="entry name" value="Metallo-hydrolase/oxidoreductase"/>
    <property type="match status" value="1"/>
</dbReference>
<dbReference type="PANTHER" id="PTHR42978:SF2">
    <property type="entry name" value="102 KBASES UNSTABLE REGION: FROM 1 TO 119443"/>
    <property type="match status" value="1"/>
</dbReference>
<evidence type="ECO:0000256" key="5">
    <source>
        <dbReference type="ARBA" id="ARBA00022833"/>
    </source>
</evidence>
<dbReference type="InterPro" id="IPR036866">
    <property type="entry name" value="RibonucZ/Hydroxyglut_hydro"/>
</dbReference>
<evidence type="ECO:0000256" key="4">
    <source>
        <dbReference type="ARBA" id="ARBA00022801"/>
    </source>
</evidence>
<dbReference type="CDD" id="cd07729">
    <property type="entry name" value="AHL_lactonase_MBL-fold"/>
    <property type="match status" value="1"/>
</dbReference>
<evidence type="ECO:0000313" key="7">
    <source>
        <dbReference type="EMBL" id="MBL7255986.1"/>
    </source>
</evidence>
<keyword evidence="3" id="KW-0479">Metal-binding</keyword>
<evidence type="ECO:0000313" key="8">
    <source>
        <dbReference type="Proteomes" id="UP000598996"/>
    </source>
</evidence>
<keyword evidence="4" id="KW-0378">Hydrolase</keyword>
<dbReference type="PANTHER" id="PTHR42978">
    <property type="entry name" value="QUORUM-QUENCHING LACTONASE YTNP-RELATED-RELATED"/>
    <property type="match status" value="1"/>
</dbReference>
<feature type="domain" description="Metallo-beta-lactamase" evidence="6">
    <location>
        <begin position="33"/>
        <end position="232"/>
    </location>
</feature>
<evidence type="ECO:0000256" key="1">
    <source>
        <dbReference type="ARBA" id="ARBA00001947"/>
    </source>
</evidence>
<keyword evidence="8" id="KW-1185">Reference proteome</keyword>
<evidence type="ECO:0000256" key="2">
    <source>
        <dbReference type="ARBA" id="ARBA00007749"/>
    </source>
</evidence>
<evidence type="ECO:0000259" key="6">
    <source>
        <dbReference type="SMART" id="SM00849"/>
    </source>
</evidence>
<comment type="cofactor">
    <cofactor evidence="1">
        <name>Zn(2+)</name>
        <dbReference type="ChEBI" id="CHEBI:29105"/>
    </cofactor>
</comment>
<comment type="similarity">
    <text evidence="2">Belongs to the metallo-beta-lactamase superfamily.</text>
</comment>
<comment type="caution">
    <text evidence="7">The sequence shown here is derived from an EMBL/GenBank/DDBJ whole genome shotgun (WGS) entry which is preliminary data.</text>
</comment>
<reference evidence="7 8" key="1">
    <citation type="submission" date="2021-01" db="EMBL/GenBank/DDBJ databases">
        <title>Actinoplanes sp. nov. LDG1-01 isolated from lichen.</title>
        <authorList>
            <person name="Saeng-In P."/>
            <person name="Phongsopitanun W."/>
            <person name="Kanchanasin P."/>
            <person name="Yuki M."/>
            <person name="Kudo T."/>
            <person name="Ohkuma M."/>
            <person name="Tanasupawat S."/>
        </authorList>
    </citation>
    <scope>NUCLEOTIDE SEQUENCE [LARGE SCALE GENOMIC DNA]</scope>
    <source>
        <strain evidence="7 8">LDG1-01</strain>
    </source>
</reference>
<dbReference type="Proteomes" id="UP000598996">
    <property type="component" value="Unassembled WGS sequence"/>
</dbReference>
<evidence type="ECO:0000256" key="3">
    <source>
        <dbReference type="ARBA" id="ARBA00022723"/>
    </source>
</evidence>
<dbReference type="SMART" id="SM00849">
    <property type="entry name" value="Lactamase_B"/>
    <property type="match status" value="1"/>
</dbReference>
<dbReference type="EMBL" id="JAENHO010000004">
    <property type="protein sequence ID" value="MBL7255986.1"/>
    <property type="molecule type" value="Genomic_DNA"/>
</dbReference>
<dbReference type="Pfam" id="PF00753">
    <property type="entry name" value="Lactamase_B"/>
    <property type="match status" value="1"/>
</dbReference>
<organism evidence="7 8">
    <name type="scientific">Paractinoplanes lichenicola</name>
    <dbReference type="NCBI Taxonomy" id="2802976"/>
    <lineage>
        <taxon>Bacteria</taxon>
        <taxon>Bacillati</taxon>
        <taxon>Actinomycetota</taxon>
        <taxon>Actinomycetes</taxon>
        <taxon>Micromonosporales</taxon>
        <taxon>Micromonosporaceae</taxon>
        <taxon>Paractinoplanes</taxon>
    </lineage>
</organism>
<accession>A0ABS1VMN3</accession>
<gene>
    <name evidence="7" type="ORF">JKJ07_16935</name>
</gene>
<dbReference type="InterPro" id="IPR001279">
    <property type="entry name" value="Metallo-B-lactamas"/>
</dbReference>
<keyword evidence="5" id="KW-0862">Zinc</keyword>
<protein>
    <submittedName>
        <fullName evidence="7">N-acyl homoserine lactonase family protein</fullName>
    </submittedName>
</protein>
<dbReference type="RefSeq" id="WP_202992507.1">
    <property type="nucleotide sequence ID" value="NZ_JAENHO010000004.1"/>
</dbReference>